<keyword evidence="4" id="KW-1185">Reference proteome</keyword>
<feature type="compositionally biased region" description="Low complexity" evidence="1">
    <location>
        <begin position="99"/>
        <end position="109"/>
    </location>
</feature>
<reference evidence="3 4" key="1">
    <citation type="submission" date="2021-02" db="EMBL/GenBank/DDBJ databases">
        <title>Genome assembly of Pseudopithomyces chartarum.</title>
        <authorList>
            <person name="Jauregui R."/>
            <person name="Singh J."/>
            <person name="Voisey C."/>
        </authorList>
    </citation>
    <scope>NUCLEOTIDE SEQUENCE [LARGE SCALE GENOMIC DNA]</scope>
    <source>
        <strain evidence="3 4">AGR01</strain>
    </source>
</reference>
<sequence>MSANIDGSPTPTPSSAGSLSVPPNVCTEAAPSTSSDLASTAKLAPNSNLDAPKHGGRSPSPTCSVKSYSSTGSKKRSHVDDGDSQTTMAPIKRVKKATSKAASKPTLTTPSMGTRSSGRARKAPERFTDLLPPPKEKAAPVRRTAGSKVYEAVFITTNSNSRLKKTDVFHMLLEPTAWTCLTPEQKLEILALLPSNYINVKLIDKLRSGTAVDDARPREFNINFNLFRTDVAKFKEDLENGHLGKTWQASAEQAMVERAEGKFDDWKEQQSQLWWGQN</sequence>
<feature type="compositionally biased region" description="Basic and acidic residues" evidence="1">
    <location>
        <begin position="122"/>
        <end position="139"/>
    </location>
</feature>
<name>A0AAN6RN73_9PLEO</name>
<protein>
    <recommendedName>
        <fullName evidence="2">ASX DEUBAD domain-containing protein</fullName>
    </recommendedName>
</protein>
<proteinExistence type="predicted"/>
<dbReference type="AlphaFoldDB" id="A0AAN6RN73"/>
<dbReference type="Proteomes" id="UP001280581">
    <property type="component" value="Unassembled WGS sequence"/>
</dbReference>
<organism evidence="3 4">
    <name type="scientific">Pseudopithomyces chartarum</name>
    <dbReference type="NCBI Taxonomy" id="1892770"/>
    <lineage>
        <taxon>Eukaryota</taxon>
        <taxon>Fungi</taxon>
        <taxon>Dikarya</taxon>
        <taxon>Ascomycota</taxon>
        <taxon>Pezizomycotina</taxon>
        <taxon>Dothideomycetes</taxon>
        <taxon>Pleosporomycetidae</taxon>
        <taxon>Pleosporales</taxon>
        <taxon>Massarineae</taxon>
        <taxon>Didymosphaeriaceae</taxon>
        <taxon>Pseudopithomyces</taxon>
    </lineage>
</organism>
<evidence type="ECO:0000256" key="1">
    <source>
        <dbReference type="SAM" id="MobiDB-lite"/>
    </source>
</evidence>
<feature type="compositionally biased region" description="Polar residues" evidence="1">
    <location>
        <begin position="59"/>
        <end position="72"/>
    </location>
</feature>
<dbReference type="EMBL" id="WVTA01000001">
    <property type="protein sequence ID" value="KAK3217104.1"/>
    <property type="molecule type" value="Genomic_DNA"/>
</dbReference>
<gene>
    <name evidence="3" type="ORF">GRF29_1g1946788</name>
</gene>
<accession>A0AAN6RN73</accession>
<comment type="caution">
    <text evidence="3">The sequence shown here is derived from an EMBL/GenBank/DDBJ whole genome shotgun (WGS) entry which is preliminary data.</text>
</comment>
<evidence type="ECO:0000259" key="2">
    <source>
        <dbReference type="Pfam" id="PF13919"/>
    </source>
</evidence>
<feature type="domain" description="ASX DEUBAD" evidence="2">
    <location>
        <begin position="142"/>
        <end position="277"/>
    </location>
</feature>
<evidence type="ECO:0000313" key="4">
    <source>
        <dbReference type="Proteomes" id="UP001280581"/>
    </source>
</evidence>
<dbReference type="InterPro" id="IPR028020">
    <property type="entry name" value="ASX_DEUBAD_dom"/>
</dbReference>
<dbReference type="Pfam" id="PF13919">
    <property type="entry name" value="ASXH"/>
    <property type="match status" value="1"/>
</dbReference>
<evidence type="ECO:0000313" key="3">
    <source>
        <dbReference type="EMBL" id="KAK3217104.1"/>
    </source>
</evidence>
<feature type="region of interest" description="Disordered" evidence="1">
    <location>
        <begin position="1"/>
        <end position="143"/>
    </location>
</feature>